<dbReference type="GO" id="GO:0008810">
    <property type="term" value="F:cellulase activity"/>
    <property type="evidence" value="ECO:0007669"/>
    <property type="project" value="UniProtKB-EC"/>
</dbReference>
<dbReference type="GO" id="GO:0009251">
    <property type="term" value="P:glucan catabolic process"/>
    <property type="evidence" value="ECO:0007669"/>
    <property type="project" value="TreeGrafter"/>
</dbReference>
<dbReference type="HOGENOM" id="CLU_031875_0_1_10"/>
<dbReference type="EC" id="3.2.1.4" evidence="7"/>
<evidence type="ECO:0000313" key="8">
    <source>
        <dbReference type="Proteomes" id="UP000011058"/>
    </source>
</evidence>
<dbReference type="OrthoDB" id="9800955at2"/>
<reference evidence="7 8" key="1">
    <citation type="journal article" date="2012" name="J. Bacteriol.">
        <title>Genome Sequence of Fibrella aestuarina BUZ 2T, a Filamentous Marine Bacterium.</title>
        <authorList>
            <person name="Filippini M."/>
            <person name="Qi W."/>
            <person name="Blom J."/>
            <person name="Goesmann A."/>
            <person name="Smits T.H."/>
            <person name="Bagheri H.C."/>
        </authorList>
    </citation>
    <scope>NUCLEOTIDE SEQUENCE [LARGE SCALE GENOMIC DNA]</scope>
    <source>
        <strain evidence="8">BUZ 2T</strain>
    </source>
</reference>
<dbReference type="Proteomes" id="UP000011058">
    <property type="component" value="Chromosome"/>
</dbReference>
<dbReference type="STRING" id="1166018.FAES_0277"/>
<protein>
    <submittedName>
        <fullName evidence="7">Glycoside hydrolase family 5</fullName>
        <ecNumber evidence="7">3.2.1.4</ecNumber>
    </submittedName>
</protein>
<accession>I0K2D8</accession>
<sequence>MFFSRVMAGLIVLASLFSGPAMLAQRAPGFLRADGTQLVDGSGQKLILRGMGLGGWQLQEGYMFRLSNLGQQYRIKEKISDVVGPQQADRFYDDWLANHTRRIDIDSMAAWGFNSVRLPMHYNLYTLPSEQEPVAGQHTWLAKGFALTDSLLNWCRANKMYLILDLHAAPGGQGNDLPIADRDPAKPSLWQSEANQQKTIAFWRKLAERYANEPWIGGYDLINEPNWGFDDPKDVRGTAESRNVPLRKLMVDITKAIREVDKHHLIIIEGNGFGNNYAGILPTWDPNMALSFHKYGNFNTQPAIQRFLDLRQQYNVPIWLGESGENSNTWFTEAIRLMETNDIGWCWWQLKKMGLNNPLEIKTPAGYQTLLDYWSGKAPKPTAAEAQQTLDELLANTRLDRNQYHRDVIDAMFRQVQSTRSKPFVSHTLTNNATVQAADFDMGRQRSAYFDADTARYQYTPGVNTDGNRGRAYRNDGVDIRLDPTSKSPYVTNTESGEWLTYTVKVAKTGSYAVQFRVASDTTNGRLSLLTADKPLLTAVDVPNTGGPTSWQSTSAQVVHLRKGLNTLRLLIIQGGFNLAAMEFSTANRKPATN</sequence>
<comment type="similarity">
    <text evidence="4">Belongs to the glycosyl hydrolase 5 (cellulase A) family.</text>
</comment>
<evidence type="ECO:0000259" key="6">
    <source>
        <dbReference type="PROSITE" id="PS51175"/>
    </source>
</evidence>
<evidence type="ECO:0000256" key="1">
    <source>
        <dbReference type="ARBA" id="ARBA00022729"/>
    </source>
</evidence>
<feature type="signal peptide" evidence="5">
    <location>
        <begin position="1"/>
        <end position="23"/>
    </location>
</feature>
<name>I0K2D8_9BACT</name>
<feature type="chain" id="PRO_5003629824" evidence="5">
    <location>
        <begin position="24"/>
        <end position="594"/>
    </location>
</feature>
<dbReference type="SMART" id="SM00606">
    <property type="entry name" value="CBD_IV"/>
    <property type="match status" value="1"/>
</dbReference>
<dbReference type="InterPro" id="IPR006584">
    <property type="entry name" value="Cellulose-bd_IV"/>
</dbReference>
<keyword evidence="1 5" id="KW-0732">Signal</keyword>
<dbReference type="InterPro" id="IPR017853">
    <property type="entry name" value="GH"/>
</dbReference>
<dbReference type="KEGG" id="fae:FAES_0277"/>
<dbReference type="EMBL" id="HE796683">
    <property type="protein sequence ID" value="CCG98291.1"/>
    <property type="molecule type" value="Genomic_DNA"/>
</dbReference>
<gene>
    <name evidence="7" type="ORF">FAES_0277</name>
</gene>
<proteinExistence type="inferred from homology"/>
<dbReference type="SUPFAM" id="SSF51445">
    <property type="entry name" value="(Trans)glycosidases"/>
    <property type="match status" value="1"/>
</dbReference>
<dbReference type="InterPro" id="IPR050386">
    <property type="entry name" value="Glycosyl_hydrolase_5"/>
</dbReference>
<dbReference type="InterPro" id="IPR005084">
    <property type="entry name" value="CBM6"/>
</dbReference>
<dbReference type="eggNOG" id="COG2730">
    <property type="taxonomic scope" value="Bacteria"/>
</dbReference>
<feature type="domain" description="CBM6" evidence="6">
    <location>
        <begin position="455"/>
        <end position="585"/>
    </location>
</feature>
<evidence type="ECO:0000256" key="5">
    <source>
        <dbReference type="SAM" id="SignalP"/>
    </source>
</evidence>
<organism evidence="7 8">
    <name type="scientific">Fibrella aestuarina BUZ 2</name>
    <dbReference type="NCBI Taxonomy" id="1166018"/>
    <lineage>
        <taxon>Bacteria</taxon>
        <taxon>Pseudomonadati</taxon>
        <taxon>Bacteroidota</taxon>
        <taxon>Cytophagia</taxon>
        <taxon>Cytophagales</taxon>
        <taxon>Spirosomataceae</taxon>
        <taxon>Fibrella</taxon>
    </lineage>
</organism>
<dbReference type="GO" id="GO:0005576">
    <property type="term" value="C:extracellular region"/>
    <property type="evidence" value="ECO:0007669"/>
    <property type="project" value="TreeGrafter"/>
</dbReference>
<dbReference type="Gene3D" id="2.60.120.260">
    <property type="entry name" value="Galactose-binding domain-like"/>
    <property type="match status" value="1"/>
</dbReference>
<evidence type="ECO:0000256" key="3">
    <source>
        <dbReference type="ARBA" id="ARBA00023295"/>
    </source>
</evidence>
<keyword evidence="2 4" id="KW-0378">Hydrolase</keyword>
<dbReference type="SUPFAM" id="SSF49785">
    <property type="entry name" value="Galactose-binding domain-like"/>
    <property type="match status" value="1"/>
</dbReference>
<dbReference type="GO" id="GO:0030246">
    <property type="term" value="F:carbohydrate binding"/>
    <property type="evidence" value="ECO:0007669"/>
    <property type="project" value="InterPro"/>
</dbReference>
<evidence type="ECO:0000313" key="7">
    <source>
        <dbReference type="EMBL" id="CCG98291.1"/>
    </source>
</evidence>
<evidence type="ECO:0000256" key="4">
    <source>
        <dbReference type="RuleBase" id="RU361153"/>
    </source>
</evidence>
<keyword evidence="3 4" id="KW-0326">Glycosidase</keyword>
<dbReference type="GO" id="GO:0009986">
    <property type="term" value="C:cell surface"/>
    <property type="evidence" value="ECO:0007669"/>
    <property type="project" value="TreeGrafter"/>
</dbReference>
<keyword evidence="8" id="KW-1185">Reference proteome</keyword>
<dbReference type="GO" id="GO:0008422">
    <property type="term" value="F:beta-glucosidase activity"/>
    <property type="evidence" value="ECO:0007669"/>
    <property type="project" value="TreeGrafter"/>
</dbReference>
<dbReference type="InterPro" id="IPR001547">
    <property type="entry name" value="Glyco_hydro_5"/>
</dbReference>
<dbReference type="CDD" id="cd04080">
    <property type="entry name" value="CBM6_cellulase-like"/>
    <property type="match status" value="1"/>
</dbReference>
<dbReference type="AlphaFoldDB" id="I0K2D8"/>
<dbReference type="InterPro" id="IPR008979">
    <property type="entry name" value="Galactose-bd-like_sf"/>
</dbReference>
<evidence type="ECO:0000256" key="2">
    <source>
        <dbReference type="ARBA" id="ARBA00022801"/>
    </source>
</evidence>
<dbReference type="PROSITE" id="PS51175">
    <property type="entry name" value="CBM6"/>
    <property type="match status" value="1"/>
</dbReference>
<dbReference type="Pfam" id="PF03422">
    <property type="entry name" value="CBM_6"/>
    <property type="match status" value="1"/>
</dbReference>
<dbReference type="PANTHER" id="PTHR31297">
    <property type="entry name" value="GLUCAN ENDO-1,6-BETA-GLUCOSIDASE B"/>
    <property type="match status" value="1"/>
</dbReference>
<dbReference type="Gene3D" id="3.20.20.80">
    <property type="entry name" value="Glycosidases"/>
    <property type="match status" value="1"/>
</dbReference>
<dbReference type="PANTHER" id="PTHR31297:SF13">
    <property type="entry name" value="PUTATIVE-RELATED"/>
    <property type="match status" value="1"/>
</dbReference>
<dbReference type="Pfam" id="PF00150">
    <property type="entry name" value="Cellulase"/>
    <property type="match status" value="1"/>
</dbReference>
<dbReference type="PATRIC" id="fig|1166018.3.peg.281"/>